<keyword evidence="3" id="KW-0731">Sigma factor</keyword>
<evidence type="ECO:0000256" key="1">
    <source>
        <dbReference type="ARBA" id="ARBA00010641"/>
    </source>
</evidence>
<dbReference type="Gene3D" id="1.10.1740.10">
    <property type="match status" value="1"/>
</dbReference>
<evidence type="ECO:0000256" key="5">
    <source>
        <dbReference type="ARBA" id="ARBA00023163"/>
    </source>
</evidence>
<dbReference type="RefSeq" id="WP_191841698.1">
    <property type="nucleotide sequence ID" value="NZ_BAAALB010000015.1"/>
</dbReference>
<keyword evidence="4" id="KW-0238">DNA-binding</keyword>
<keyword evidence="9" id="KW-1185">Reference proteome</keyword>
<dbReference type="InterPro" id="IPR007627">
    <property type="entry name" value="RNA_pol_sigma70_r2"/>
</dbReference>
<dbReference type="InterPro" id="IPR013325">
    <property type="entry name" value="RNA_pol_sigma_r2"/>
</dbReference>
<dbReference type="CDD" id="cd06171">
    <property type="entry name" value="Sigma70_r4"/>
    <property type="match status" value="1"/>
</dbReference>
<evidence type="ECO:0000259" key="6">
    <source>
        <dbReference type="Pfam" id="PF04542"/>
    </source>
</evidence>
<accession>A0A8J3JLJ5</accession>
<evidence type="ECO:0000256" key="4">
    <source>
        <dbReference type="ARBA" id="ARBA00023125"/>
    </source>
</evidence>
<evidence type="ECO:0000256" key="3">
    <source>
        <dbReference type="ARBA" id="ARBA00023082"/>
    </source>
</evidence>
<evidence type="ECO:0000256" key="2">
    <source>
        <dbReference type="ARBA" id="ARBA00023015"/>
    </source>
</evidence>
<dbReference type="InterPro" id="IPR014284">
    <property type="entry name" value="RNA_pol_sigma-70_dom"/>
</dbReference>
<dbReference type="GO" id="GO:0006352">
    <property type="term" value="P:DNA-templated transcription initiation"/>
    <property type="evidence" value="ECO:0007669"/>
    <property type="project" value="InterPro"/>
</dbReference>
<dbReference type="PANTHER" id="PTHR43133:SF50">
    <property type="entry name" value="ECF RNA POLYMERASE SIGMA FACTOR SIGM"/>
    <property type="match status" value="1"/>
</dbReference>
<dbReference type="Proteomes" id="UP000619293">
    <property type="component" value="Unassembled WGS sequence"/>
</dbReference>
<proteinExistence type="inferred from homology"/>
<dbReference type="EMBL" id="BONG01000002">
    <property type="protein sequence ID" value="GIF87231.1"/>
    <property type="molecule type" value="Genomic_DNA"/>
</dbReference>
<dbReference type="InterPro" id="IPR039425">
    <property type="entry name" value="RNA_pol_sigma-70-like"/>
</dbReference>
<dbReference type="InterPro" id="IPR007630">
    <property type="entry name" value="RNA_pol_sigma70_r4"/>
</dbReference>
<gene>
    <name evidence="8" type="ORF">Cch02nite_06750</name>
</gene>
<dbReference type="GO" id="GO:0003677">
    <property type="term" value="F:DNA binding"/>
    <property type="evidence" value="ECO:0007669"/>
    <property type="project" value="UniProtKB-KW"/>
</dbReference>
<keyword evidence="2" id="KW-0805">Transcription regulation</keyword>
<dbReference type="Pfam" id="PF04542">
    <property type="entry name" value="Sigma70_r2"/>
    <property type="match status" value="1"/>
</dbReference>
<dbReference type="InterPro" id="IPR014325">
    <property type="entry name" value="RNA_pol_sigma-E_actinobac"/>
</dbReference>
<dbReference type="SUPFAM" id="SSF88659">
    <property type="entry name" value="Sigma3 and sigma4 domains of RNA polymerase sigma factors"/>
    <property type="match status" value="1"/>
</dbReference>
<dbReference type="AlphaFoldDB" id="A0A8J3JLJ5"/>
<evidence type="ECO:0000313" key="8">
    <source>
        <dbReference type="EMBL" id="GIF87231.1"/>
    </source>
</evidence>
<dbReference type="Pfam" id="PF04545">
    <property type="entry name" value="Sigma70_r4"/>
    <property type="match status" value="1"/>
</dbReference>
<dbReference type="GO" id="GO:0016987">
    <property type="term" value="F:sigma factor activity"/>
    <property type="evidence" value="ECO:0007669"/>
    <property type="project" value="UniProtKB-KW"/>
</dbReference>
<comment type="similarity">
    <text evidence="1">Belongs to the sigma-70 factor family. ECF subfamily.</text>
</comment>
<dbReference type="SUPFAM" id="SSF88946">
    <property type="entry name" value="Sigma2 domain of RNA polymerase sigma factors"/>
    <property type="match status" value="1"/>
</dbReference>
<dbReference type="GO" id="GO:0000428">
    <property type="term" value="C:DNA-directed RNA polymerase complex"/>
    <property type="evidence" value="ECO:0007669"/>
    <property type="project" value="UniProtKB-KW"/>
</dbReference>
<organism evidence="8 9">
    <name type="scientific">Catellatospora chokoriensis</name>
    <dbReference type="NCBI Taxonomy" id="310353"/>
    <lineage>
        <taxon>Bacteria</taxon>
        <taxon>Bacillati</taxon>
        <taxon>Actinomycetota</taxon>
        <taxon>Actinomycetes</taxon>
        <taxon>Micromonosporales</taxon>
        <taxon>Micromonosporaceae</taxon>
        <taxon>Catellatospora</taxon>
    </lineage>
</organism>
<sequence length="170" mass="18786">MNAGPADSFREYVHARLGTLVRAAFLLTGDSYLAEDLVQQTLAKVASRWEQIVADGNPDAYVRRVLYHQHVSWWRRWRREPLPVAAVPEVAGADPHGPTTTAIAVRQALAKLAPRQRAVLVLRYFEDLTEAQTAQVLGVSTGTVKSQARDALARLRAVAPELADLQEVPK</sequence>
<dbReference type="NCBIfam" id="TIGR02983">
    <property type="entry name" value="SigE-fam_strep"/>
    <property type="match status" value="1"/>
</dbReference>
<reference evidence="8 9" key="1">
    <citation type="submission" date="2021-01" db="EMBL/GenBank/DDBJ databases">
        <title>Whole genome shotgun sequence of Catellatospora chokoriensis NBRC 107358.</title>
        <authorList>
            <person name="Komaki H."/>
            <person name="Tamura T."/>
        </authorList>
    </citation>
    <scope>NUCLEOTIDE SEQUENCE [LARGE SCALE GENOMIC DNA]</scope>
    <source>
        <strain evidence="8 9">NBRC 107358</strain>
    </source>
</reference>
<dbReference type="PANTHER" id="PTHR43133">
    <property type="entry name" value="RNA POLYMERASE ECF-TYPE SIGMA FACTO"/>
    <property type="match status" value="1"/>
</dbReference>
<dbReference type="InterPro" id="IPR036388">
    <property type="entry name" value="WH-like_DNA-bd_sf"/>
</dbReference>
<keyword evidence="8" id="KW-0240">DNA-directed RNA polymerase</keyword>
<feature type="domain" description="RNA polymerase sigma-70 region 4" evidence="7">
    <location>
        <begin position="108"/>
        <end position="157"/>
    </location>
</feature>
<feature type="domain" description="RNA polymerase sigma-70 region 2" evidence="6">
    <location>
        <begin position="15"/>
        <end position="79"/>
    </location>
</feature>
<dbReference type="Gene3D" id="1.10.10.10">
    <property type="entry name" value="Winged helix-like DNA-binding domain superfamily/Winged helix DNA-binding domain"/>
    <property type="match status" value="1"/>
</dbReference>
<protein>
    <submittedName>
        <fullName evidence="8">DNA-directed RNA polymerase sigma-70 factor</fullName>
    </submittedName>
</protein>
<name>A0A8J3JLJ5_9ACTN</name>
<evidence type="ECO:0000313" key="9">
    <source>
        <dbReference type="Proteomes" id="UP000619293"/>
    </source>
</evidence>
<evidence type="ECO:0000259" key="7">
    <source>
        <dbReference type="Pfam" id="PF04545"/>
    </source>
</evidence>
<dbReference type="NCBIfam" id="TIGR02937">
    <property type="entry name" value="sigma70-ECF"/>
    <property type="match status" value="1"/>
</dbReference>
<dbReference type="InterPro" id="IPR013324">
    <property type="entry name" value="RNA_pol_sigma_r3/r4-like"/>
</dbReference>
<keyword evidence="5" id="KW-0804">Transcription</keyword>
<comment type="caution">
    <text evidence="8">The sequence shown here is derived from an EMBL/GenBank/DDBJ whole genome shotgun (WGS) entry which is preliminary data.</text>
</comment>